<dbReference type="GO" id="GO:0016567">
    <property type="term" value="P:protein ubiquitination"/>
    <property type="evidence" value="ECO:0007669"/>
    <property type="project" value="UniProtKB-UniPathway"/>
</dbReference>
<evidence type="ECO:0000256" key="7">
    <source>
        <dbReference type="PIRSR" id="PIRSR001569-1"/>
    </source>
</evidence>
<dbReference type="EC" id="2.3.2.26" evidence="6"/>
<evidence type="ECO:0000256" key="6">
    <source>
        <dbReference type="PIRNR" id="PIRNR001569"/>
    </source>
</evidence>
<evidence type="ECO:0000259" key="11">
    <source>
        <dbReference type="PROSITE" id="PS50020"/>
    </source>
</evidence>
<evidence type="ECO:0000256" key="1">
    <source>
        <dbReference type="ARBA" id="ARBA00000885"/>
    </source>
</evidence>
<dbReference type="CDD" id="cd04021">
    <property type="entry name" value="C2_E3_ubiquitin_ligase"/>
    <property type="match status" value="1"/>
</dbReference>
<dbReference type="AlphaFoldDB" id="A0A0B6YT33"/>
<comment type="pathway">
    <text evidence="2 6">Protein modification; protein ubiquitination.</text>
</comment>
<evidence type="ECO:0000259" key="10">
    <source>
        <dbReference type="PROSITE" id="PS50004"/>
    </source>
</evidence>
<dbReference type="Gene3D" id="2.20.70.10">
    <property type="match status" value="3"/>
</dbReference>
<keyword evidence="5 6" id="KW-0833">Ubl conjugation pathway</keyword>
<dbReference type="PROSITE" id="PS50020">
    <property type="entry name" value="WW_DOMAIN_2"/>
    <property type="match status" value="4"/>
</dbReference>
<dbReference type="PANTHER" id="PTHR11254:SF429">
    <property type="entry name" value="E3 UBIQUITIN-PROTEIN LIGASE SU(DX)"/>
    <property type="match status" value="1"/>
</dbReference>
<dbReference type="InterPro" id="IPR035983">
    <property type="entry name" value="Hect_E3_ubiquitin_ligase"/>
</dbReference>
<accession>A0A0B6YT33</accession>
<dbReference type="PIRSF" id="PIRSF001569">
    <property type="entry name" value="E3_ub_ligase_SMURF1"/>
    <property type="match status" value="1"/>
</dbReference>
<dbReference type="Pfam" id="PF00397">
    <property type="entry name" value="WW"/>
    <property type="match status" value="4"/>
</dbReference>
<feature type="domain" description="WW" evidence="11">
    <location>
        <begin position="416"/>
        <end position="449"/>
    </location>
</feature>
<feature type="domain" description="HECT" evidence="12">
    <location>
        <begin position="510"/>
        <end position="844"/>
    </location>
</feature>
<dbReference type="EMBL" id="HACG01012547">
    <property type="protein sequence ID" value="CEK59412.1"/>
    <property type="molecule type" value="Transcribed_RNA"/>
</dbReference>
<keyword evidence="3 6" id="KW-0808">Transferase</keyword>
<dbReference type="PROSITE" id="PS50004">
    <property type="entry name" value="C2"/>
    <property type="match status" value="1"/>
</dbReference>
<dbReference type="Gene3D" id="3.90.1750.10">
    <property type="entry name" value="Hect, E3 ligase catalytic domains"/>
    <property type="match status" value="1"/>
</dbReference>
<dbReference type="InterPro" id="IPR000008">
    <property type="entry name" value="C2_dom"/>
</dbReference>
<organism evidence="13">
    <name type="scientific">Arion vulgaris</name>
    <dbReference type="NCBI Taxonomy" id="1028688"/>
    <lineage>
        <taxon>Eukaryota</taxon>
        <taxon>Metazoa</taxon>
        <taxon>Spiralia</taxon>
        <taxon>Lophotrochozoa</taxon>
        <taxon>Mollusca</taxon>
        <taxon>Gastropoda</taxon>
        <taxon>Heterobranchia</taxon>
        <taxon>Euthyneura</taxon>
        <taxon>Panpulmonata</taxon>
        <taxon>Eupulmonata</taxon>
        <taxon>Stylommatophora</taxon>
        <taxon>Helicina</taxon>
        <taxon>Arionoidea</taxon>
        <taxon>Arionidae</taxon>
        <taxon>Arion</taxon>
    </lineage>
</organism>
<dbReference type="SMART" id="SM00456">
    <property type="entry name" value="WW"/>
    <property type="match status" value="4"/>
</dbReference>
<evidence type="ECO:0000256" key="3">
    <source>
        <dbReference type="ARBA" id="ARBA00022679"/>
    </source>
</evidence>
<feature type="domain" description="WW" evidence="11">
    <location>
        <begin position="302"/>
        <end position="335"/>
    </location>
</feature>
<dbReference type="CDD" id="cd00078">
    <property type="entry name" value="HECTc"/>
    <property type="match status" value="1"/>
</dbReference>
<feature type="compositionally biased region" description="Low complexity" evidence="9">
    <location>
        <begin position="205"/>
        <end position="257"/>
    </location>
</feature>
<dbReference type="SUPFAM" id="SSF49562">
    <property type="entry name" value="C2 domain (Calcium/lipid-binding domain, CaLB)"/>
    <property type="match status" value="1"/>
</dbReference>
<dbReference type="Pfam" id="PF00168">
    <property type="entry name" value="C2"/>
    <property type="match status" value="1"/>
</dbReference>
<dbReference type="SMART" id="SM00119">
    <property type="entry name" value="HECTc"/>
    <property type="match status" value="1"/>
</dbReference>
<dbReference type="PROSITE" id="PS01159">
    <property type="entry name" value="WW_DOMAIN_1"/>
    <property type="match status" value="4"/>
</dbReference>
<dbReference type="Gene3D" id="3.30.2160.10">
    <property type="entry name" value="Hect, E3 ligase catalytic domain"/>
    <property type="match status" value="1"/>
</dbReference>
<feature type="region of interest" description="Disordered" evidence="9">
    <location>
        <begin position="141"/>
        <end position="278"/>
    </location>
</feature>
<dbReference type="SMART" id="SM00239">
    <property type="entry name" value="C2"/>
    <property type="match status" value="1"/>
</dbReference>
<dbReference type="Pfam" id="PF00632">
    <property type="entry name" value="HECT"/>
    <property type="match status" value="1"/>
</dbReference>
<sequence>MGEPQLVASTPQLSQLTVTVCSAKISTPVGLFSSKPDPYLELSVDGQPPRKTEVCHRTTTPKWDEQFTVLVTPYSKLDLKVLSCNSIRTDTIIGHVMLELHPLLEKENGKFTNFSKTVDLKADGKSKAGELTISLNGMDVNMRNYPKKTKNGPRAARVPNGSAAASTSNGSTTSLPTSSTQPPQRQTSRQSDNIRVPAPRPPRGQNPNGRPKPVSTASNVTSNASTSTPVSSAAPSTSSSRPSDTTADSGSVPAAPSTAPPAVPAPPSNEPLPPGWEMRTDAQGRFYYVDHNNRATSWERPLPLPRGWERRTDNRGRVYYVDHNTRTTTWQRPNTESLSNYANWQEWRGGRTLEQFGQRFLFPQQPAPPQEIDQLGPLPEGWEKRVDGSNRVYFVNHSNRTTQWEDPRTQGIMQEDPLPEGWEMRYTAESVRYFVDHNTRTTTFQDPRAGAQKGPKGAYGVPIQYERSFRWKLGQFRYLCHSNALPGHVKITVSRDILFEDSFAQIMRLQPFDLRRRLYVIFKGEEGLDYGGLAREWFFHVSHDVLNPMYCLFEYASNSNYSLQINPASSINPDHLQYFKFIGRFIAMALYHGKFIDSGFTLPFYKRMLSKKLTIKDLETIDAEFYQSLLWVKENDIDDCGLELFFCADFDMLGKVEQHDLKPGGSDIKVTEENKEEYLNLMTNWRFTRGVEDQTKAFLEGFNEVVPLQWLQYFDERELELMLCGMQEIDVEDWERNTIYRHYQRNSKQVVWFWKMVKEIDNEKRTRLLQFVTGTCRLPVGGFAELMGSSGPQRFCIEKVGKETWLPRSHTCFNRLDLPPYRSYEQLVEKLNYAIEETEGFGQE</sequence>
<evidence type="ECO:0000256" key="5">
    <source>
        <dbReference type="ARBA" id="ARBA00022786"/>
    </source>
</evidence>
<dbReference type="InterPro" id="IPR024928">
    <property type="entry name" value="E3_ub_ligase_SMURF1"/>
</dbReference>
<dbReference type="InterPro" id="IPR035892">
    <property type="entry name" value="C2_domain_sf"/>
</dbReference>
<dbReference type="SUPFAM" id="SSF51045">
    <property type="entry name" value="WW domain"/>
    <property type="match status" value="4"/>
</dbReference>
<evidence type="ECO:0000259" key="12">
    <source>
        <dbReference type="PROSITE" id="PS50237"/>
    </source>
</evidence>
<evidence type="ECO:0000313" key="13">
    <source>
        <dbReference type="EMBL" id="CEK59409.1"/>
    </source>
</evidence>
<dbReference type="GO" id="GO:0005737">
    <property type="term" value="C:cytoplasm"/>
    <property type="evidence" value="ECO:0007669"/>
    <property type="project" value="TreeGrafter"/>
</dbReference>
<evidence type="ECO:0000256" key="4">
    <source>
        <dbReference type="ARBA" id="ARBA00022737"/>
    </source>
</evidence>
<proteinExistence type="predicted"/>
<dbReference type="InterPro" id="IPR050409">
    <property type="entry name" value="E3_ubiq-protein_ligase"/>
</dbReference>
<feature type="compositionally biased region" description="Pro residues" evidence="9">
    <location>
        <begin position="258"/>
        <end position="274"/>
    </location>
</feature>
<dbReference type="PANTHER" id="PTHR11254">
    <property type="entry name" value="HECT DOMAIN UBIQUITIN-PROTEIN LIGASE"/>
    <property type="match status" value="1"/>
</dbReference>
<evidence type="ECO:0000256" key="2">
    <source>
        <dbReference type="ARBA" id="ARBA00004906"/>
    </source>
</evidence>
<dbReference type="InterPro" id="IPR001202">
    <property type="entry name" value="WW_dom"/>
</dbReference>
<dbReference type="InterPro" id="IPR036020">
    <property type="entry name" value="WW_dom_sf"/>
</dbReference>
<dbReference type="GO" id="GO:0061630">
    <property type="term" value="F:ubiquitin protein ligase activity"/>
    <property type="evidence" value="ECO:0007669"/>
    <property type="project" value="UniProtKB-EC"/>
</dbReference>
<dbReference type="Gene3D" id="2.60.40.150">
    <property type="entry name" value="C2 domain"/>
    <property type="match status" value="1"/>
</dbReference>
<dbReference type="UniPathway" id="UPA00143"/>
<feature type="active site" description="Glycyl thioester intermediate" evidence="7 8">
    <location>
        <position position="812"/>
    </location>
</feature>
<protein>
    <recommendedName>
        <fullName evidence="6">E3 ubiquitin-protein ligase</fullName>
        <ecNumber evidence="6">2.3.2.26</ecNumber>
    </recommendedName>
</protein>
<dbReference type="EMBL" id="HACG01012544">
    <property type="protein sequence ID" value="CEK59409.1"/>
    <property type="molecule type" value="Transcribed_RNA"/>
</dbReference>
<dbReference type="Gene3D" id="3.30.2410.10">
    <property type="entry name" value="Hect, E3 ligase catalytic domain"/>
    <property type="match status" value="1"/>
</dbReference>
<dbReference type="CDD" id="cd00201">
    <property type="entry name" value="WW"/>
    <property type="match status" value="4"/>
</dbReference>
<keyword evidence="4" id="KW-0677">Repeat</keyword>
<dbReference type="SUPFAM" id="SSF56204">
    <property type="entry name" value="Hect, E3 ligase catalytic domain"/>
    <property type="match status" value="1"/>
</dbReference>
<name>A0A0B6YT33_9EUPU</name>
<dbReference type="FunFam" id="2.20.70.10:FF:000005">
    <property type="entry name" value="E3 ubiquitin-protein ligase"/>
    <property type="match status" value="1"/>
</dbReference>
<dbReference type="FunFam" id="3.30.2160.10:FF:000003">
    <property type="entry name" value="E3 ubiquitin-protein ligase"/>
    <property type="match status" value="1"/>
</dbReference>
<gene>
    <name evidence="13" type="primary">ORF36226</name>
    <name evidence="14" type="synonym">ORF36242</name>
</gene>
<feature type="compositionally biased region" description="Low complexity" evidence="9">
    <location>
        <begin position="160"/>
        <end position="191"/>
    </location>
</feature>
<dbReference type="FunFam" id="3.90.1750.10:FF:000026">
    <property type="entry name" value="E3 ubiquitin-protein ligase HACE1"/>
    <property type="match status" value="1"/>
</dbReference>
<dbReference type="FunFam" id="3.90.1750.10:FF:000002">
    <property type="entry name" value="E3 ubiquitin-protein ligase"/>
    <property type="match status" value="1"/>
</dbReference>
<dbReference type="FunFam" id="3.30.2410.10:FF:000002">
    <property type="entry name" value="E3 ubiquitin-protein ligase HECW2"/>
    <property type="match status" value="1"/>
</dbReference>
<evidence type="ECO:0000256" key="8">
    <source>
        <dbReference type="PROSITE-ProRule" id="PRU00104"/>
    </source>
</evidence>
<reference evidence="13" key="1">
    <citation type="submission" date="2014-12" db="EMBL/GenBank/DDBJ databases">
        <title>Insight into the proteome of Arion vulgaris.</title>
        <authorList>
            <person name="Aradska J."/>
            <person name="Bulat T."/>
            <person name="Smidak R."/>
            <person name="Sarate P."/>
            <person name="Gangsoo J."/>
            <person name="Sialana F."/>
            <person name="Bilban M."/>
            <person name="Lubec G."/>
        </authorList>
    </citation>
    <scope>NUCLEOTIDE SEQUENCE</scope>
    <source>
        <tissue evidence="13">Skin</tissue>
    </source>
</reference>
<dbReference type="InterPro" id="IPR000569">
    <property type="entry name" value="HECT_dom"/>
</dbReference>
<feature type="domain" description="WW" evidence="11">
    <location>
        <begin position="270"/>
        <end position="303"/>
    </location>
</feature>
<dbReference type="PROSITE" id="PS50237">
    <property type="entry name" value="HECT"/>
    <property type="match status" value="1"/>
</dbReference>
<comment type="catalytic activity">
    <reaction evidence="1 6">
        <text>S-ubiquitinyl-[E2 ubiquitin-conjugating enzyme]-L-cysteine + [acceptor protein]-L-lysine = [E2 ubiquitin-conjugating enzyme]-L-cysteine + N(6)-ubiquitinyl-[acceptor protein]-L-lysine.</text>
        <dbReference type="EC" id="2.3.2.26"/>
    </reaction>
</comment>
<evidence type="ECO:0000256" key="9">
    <source>
        <dbReference type="SAM" id="MobiDB-lite"/>
    </source>
</evidence>
<feature type="domain" description="C2" evidence="10">
    <location>
        <begin position="1"/>
        <end position="113"/>
    </location>
</feature>
<dbReference type="GO" id="GO:0043161">
    <property type="term" value="P:proteasome-mediated ubiquitin-dependent protein catabolic process"/>
    <property type="evidence" value="ECO:0007669"/>
    <property type="project" value="TreeGrafter"/>
</dbReference>
<evidence type="ECO:0000313" key="14">
    <source>
        <dbReference type="EMBL" id="CEK59412.1"/>
    </source>
</evidence>
<feature type="domain" description="WW" evidence="11">
    <location>
        <begin position="376"/>
        <end position="409"/>
    </location>
</feature>